<feature type="transmembrane region" description="Helical" evidence="5">
    <location>
        <begin position="13"/>
        <end position="34"/>
    </location>
</feature>
<keyword evidence="2 5" id="KW-0812">Transmembrane</keyword>
<feature type="transmembrane region" description="Helical" evidence="5">
    <location>
        <begin position="104"/>
        <end position="124"/>
    </location>
</feature>
<name>A0AAJ0HP47_9PEZI</name>
<evidence type="ECO:0008006" key="8">
    <source>
        <dbReference type="Google" id="ProtNLM"/>
    </source>
</evidence>
<organism evidence="6 7">
    <name type="scientific">Lasiosphaeria hispida</name>
    <dbReference type="NCBI Taxonomy" id="260671"/>
    <lineage>
        <taxon>Eukaryota</taxon>
        <taxon>Fungi</taxon>
        <taxon>Dikarya</taxon>
        <taxon>Ascomycota</taxon>
        <taxon>Pezizomycotina</taxon>
        <taxon>Sordariomycetes</taxon>
        <taxon>Sordariomycetidae</taxon>
        <taxon>Sordariales</taxon>
        <taxon>Lasiosphaeriaceae</taxon>
        <taxon>Lasiosphaeria</taxon>
    </lineage>
</organism>
<dbReference type="Proteomes" id="UP001275084">
    <property type="component" value="Unassembled WGS sequence"/>
</dbReference>
<reference evidence="6" key="2">
    <citation type="submission" date="2023-06" db="EMBL/GenBank/DDBJ databases">
        <authorList>
            <consortium name="Lawrence Berkeley National Laboratory"/>
            <person name="Haridas S."/>
            <person name="Hensen N."/>
            <person name="Bonometti L."/>
            <person name="Westerberg I."/>
            <person name="Brannstrom I.O."/>
            <person name="Guillou S."/>
            <person name="Cros-Aarteil S."/>
            <person name="Calhoun S."/>
            <person name="Kuo A."/>
            <person name="Mondo S."/>
            <person name="Pangilinan J."/>
            <person name="Riley R."/>
            <person name="Labutti K."/>
            <person name="Andreopoulos B."/>
            <person name="Lipzen A."/>
            <person name="Chen C."/>
            <person name="Yanf M."/>
            <person name="Daum C."/>
            <person name="Ng V."/>
            <person name="Clum A."/>
            <person name="Steindorff A."/>
            <person name="Ohm R."/>
            <person name="Martin F."/>
            <person name="Silar P."/>
            <person name="Natvig D."/>
            <person name="Lalanne C."/>
            <person name="Gautier V."/>
            <person name="Ament-Velasquez S.L."/>
            <person name="Kruys A."/>
            <person name="Hutchinson M.I."/>
            <person name="Powell A.J."/>
            <person name="Barry K."/>
            <person name="Miller A.N."/>
            <person name="Grigoriev I.V."/>
            <person name="Debuchy R."/>
            <person name="Gladieux P."/>
            <person name="Thoren M.H."/>
            <person name="Johannesson H."/>
        </authorList>
    </citation>
    <scope>NUCLEOTIDE SEQUENCE</scope>
    <source>
        <strain evidence="6">CBS 955.72</strain>
    </source>
</reference>
<accession>A0AAJ0HP47</accession>
<evidence type="ECO:0000256" key="5">
    <source>
        <dbReference type="SAM" id="Phobius"/>
    </source>
</evidence>
<dbReference type="GO" id="GO:0016020">
    <property type="term" value="C:membrane"/>
    <property type="evidence" value="ECO:0007669"/>
    <property type="project" value="UniProtKB-SubCell"/>
</dbReference>
<dbReference type="InterPro" id="IPR018908">
    <property type="entry name" value="TMEM234"/>
</dbReference>
<evidence type="ECO:0000256" key="2">
    <source>
        <dbReference type="ARBA" id="ARBA00022692"/>
    </source>
</evidence>
<evidence type="ECO:0000256" key="4">
    <source>
        <dbReference type="ARBA" id="ARBA00023136"/>
    </source>
</evidence>
<keyword evidence="7" id="KW-1185">Reference proteome</keyword>
<evidence type="ECO:0000256" key="3">
    <source>
        <dbReference type="ARBA" id="ARBA00022989"/>
    </source>
</evidence>
<evidence type="ECO:0000313" key="7">
    <source>
        <dbReference type="Proteomes" id="UP001275084"/>
    </source>
</evidence>
<keyword evidence="4 5" id="KW-0472">Membrane</keyword>
<sequence>MDAPAEEPTQPGALNYVLGFLLVGLAWGLTTPFIRRAARDHRPPPHPLLETPAVRDSWVRSRVYGAVFGVLDLLRNPRYAVPLLLNLTGSVWFFLLIGKAELSLTVPIVNTLAFLFTVIGEWWVDKKIISRGMLTTSYIRRSSDAGCG</sequence>
<dbReference type="PANTHER" id="PTHR28668">
    <property type="entry name" value="TRANSMEMBRANE PROTEIN 234"/>
    <property type="match status" value="1"/>
</dbReference>
<dbReference type="Pfam" id="PF10639">
    <property type="entry name" value="TMEM234"/>
    <property type="match status" value="1"/>
</dbReference>
<comment type="subcellular location">
    <subcellularLocation>
        <location evidence="1">Membrane</location>
        <topology evidence="1">Multi-pass membrane protein</topology>
    </subcellularLocation>
</comment>
<dbReference type="PANTHER" id="PTHR28668:SF1">
    <property type="entry name" value="TRANSMEMBRANE PROTEIN 234"/>
    <property type="match status" value="1"/>
</dbReference>
<feature type="transmembrane region" description="Helical" evidence="5">
    <location>
        <begin position="79"/>
        <end position="98"/>
    </location>
</feature>
<evidence type="ECO:0000313" key="6">
    <source>
        <dbReference type="EMBL" id="KAK3358859.1"/>
    </source>
</evidence>
<comment type="caution">
    <text evidence="6">The sequence shown here is derived from an EMBL/GenBank/DDBJ whole genome shotgun (WGS) entry which is preliminary data.</text>
</comment>
<dbReference type="EMBL" id="JAUIQD010000002">
    <property type="protein sequence ID" value="KAK3358859.1"/>
    <property type="molecule type" value="Genomic_DNA"/>
</dbReference>
<proteinExistence type="predicted"/>
<dbReference type="AlphaFoldDB" id="A0AAJ0HP47"/>
<keyword evidence="3 5" id="KW-1133">Transmembrane helix</keyword>
<evidence type="ECO:0000256" key="1">
    <source>
        <dbReference type="ARBA" id="ARBA00004141"/>
    </source>
</evidence>
<reference evidence="6" key="1">
    <citation type="journal article" date="2023" name="Mol. Phylogenet. Evol.">
        <title>Genome-scale phylogeny and comparative genomics of the fungal order Sordariales.</title>
        <authorList>
            <person name="Hensen N."/>
            <person name="Bonometti L."/>
            <person name="Westerberg I."/>
            <person name="Brannstrom I.O."/>
            <person name="Guillou S."/>
            <person name="Cros-Aarteil S."/>
            <person name="Calhoun S."/>
            <person name="Haridas S."/>
            <person name="Kuo A."/>
            <person name="Mondo S."/>
            <person name="Pangilinan J."/>
            <person name="Riley R."/>
            <person name="LaButti K."/>
            <person name="Andreopoulos B."/>
            <person name="Lipzen A."/>
            <person name="Chen C."/>
            <person name="Yan M."/>
            <person name="Daum C."/>
            <person name="Ng V."/>
            <person name="Clum A."/>
            <person name="Steindorff A."/>
            <person name="Ohm R.A."/>
            <person name="Martin F."/>
            <person name="Silar P."/>
            <person name="Natvig D.O."/>
            <person name="Lalanne C."/>
            <person name="Gautier V."/>
            <person name="Ament-Velasquez S.L."/>
            <person name="Kruys A."/>
            <person name="Hutchinson M.I."/>
            <person name="Powell A.J."/>
            <person name="Barry K."/>
            <person name="Miller A.N."/>
            <person name="Grigoriev I.V."/>
            <person name="Debuchy R."/>
            <person name="Gladieux P."/>
            <person name="Hiltunen Thoren M."/>
            <person name="Johannesson H."/>
        </authorList>
    </citation>
    <scope>NUCLEOTIDE SEQUENCE</scope>
    <source>
        <strain evidence="6">CBS 955.72</strain>
    </source>
</reference>
<gene>
    <name evidence="6" type="ORF">B0T25DRAFT_78051</name>
</gene>
<protein>
    <recommendedName>
        <fullName evidence="8">Integral membrane protein</fullName>
    </recommendedName>
</protein>